<dbReference type="InterPro" id="IPR036291">
    <property type="entry name" value="NAD(P)-bd_dom_sf"/>
</dbReference>
<sequence length="336" mass="38597">MSNFENKKILIIGGTGTVGKALVKRLLKEKAKVIRVFSRDEFKQFEMMQEYGDDERLRFLIGDIRDKFRLEFAMDQIDYVFHLAAMKHVGSCEYNPEEAIKTNVIGTKNVIKAAIKNNVSKVIFSSSDKAINPVNTYGATKLLAEKLFVSEGSNSGSYRTKFSVVRFGNIMGSRGSVIPSIKKQVINNKEVTVTNGQMTRFMMSVSKAVELLLRVVDRADGGETFILKMPCIKLDDLIECIIEETAKKYDINVSKIKKRIIGFRQGEKMYEELMTKDEALKAMEFEDMFVIPSYFKNNKYKEKIVSEKVMDSYRSDRHEIVSREEIRKIFEDEKLI</sequence>
<evidence type="ECO:0000256" key="1">
    <source>
        <dbReference type="ARBA" id="ARBA00007430"/>
    </source>
</evidence>
<dbReference type="Proteomes" id="UP001321786">
    <property type="component" value="Chromosome"/>
</dbReference>
<protein>
    <submittedName>
        <fullName evidence="3">SDR family NAD(P)-dependent oxidoreductase</fullName>
    </submittedName>
</protein>
<dbReference type="Gene3D" id="3.40.50.720">
    <property type="entry name" value="NAD(P)-binding Rossmann-like Domain"/>
    <property type="match status" value="1"/>
</dbReference>
<dbReference type="PANTHER" id="PTHR43318:SF2">
    <property type="entry name" value="UDP-N-ACETYLGLUCOSAMINE 4,6-DEHYDRATASE (INVERTING)"/>
    <property type="match status" value="1"/>
</dbReference>
<dbReference type="EMBL" id="AP028654">
    <property type="protein sequence ID" value="BEP30202.1"/>
    <property type="molecule type" value="Genomic_DNA"/>
</dbReference>
<accession>A0AAU9EBK2</accession>
<dbReference type="PANTHER" id="PTHR43318">
    <property type="entry name" value="UDP-N-ACETYLGLUCOSAMINE 4,6-DEHYDRATASE"/>
    <property type="match status" value="1"/>
</dbReference>
<evidence type="ECO:0000259" key="2">
    <source>
        <dbReference type="Pfam" id="PF02719"/>
    </source>
</evidence>
<comment type="similarity">
    <text evidence="1">Belongs to the polysaccharide synthase family.</text>
</comment>
<dbReference type="CDD" id="cd05237">
    <property type="entry name" value="UDP_invert_4-6DH_SDR_e"/>
    <property type="match status" value="1"/>
</dbReference>
<keyword evidence="4" id="KW-1185">Reference proteome</keyword>
<organism evidence="3 4">
    <name type="scientific">Helicovermis profundi</name>
    <dbReference type="NCBI Taxonomy" id="3065157"/>
    <lineage>
        <taxon>Bacteria</taxon>
        <taxon>Bacillati</taxon>
        <taxon>Bacillota</taxon>
        <taxon>Clostridia</taxon>
        <taxon>Helicovermis</taxon>
    </lineage>
</organism>
<evidence type="ECO:0000313" key="4">
    <source>
        <dbReference type="Proteomes" id="UP001321786"/>
    </source>
</evidence>
<proteinExistence type="inferred from homology"/>
<dbReference type="InterPro" id="IPR003869">
    <property type="entry name" value="Polysac_CapD-like"/>
</dbReference>
<name>A0AAU9EBK2_9FIRM</name>
<dbReference type="KEGG" id="hprf:HLPR_25330"/>
<evidence type="ECO:0000313" key="3">
    <source>
        <dbReference type="EMBL" id="BEP30202.1"/>
    </source>
</evidence>
<reference evidence="3 4" key="1">
    <citation type="submission" date="2023-08" db="EMBL/GenBank/DDBJ databases">
        <title>Helicovermis profunda gen. nov., sp. nov., a novel mesophilic, fermentative bacterium within the Bacillota from a deep-sea hydrothermal vent chimney.</title>
        <authorList>
            <person name="Miyazaki U."/>
            <person name="Mizutani D."/>
            <person name="Hashimoto Y."/>
            <person name="Tame A."/>
            <person name="Sawayama S."/>
            <person name="Miyazaki J."/>
            <person name="Takai K."/>
            <person name="Nakagawa S."/>
        </authorList>
    </citation>
    <scope>NUCLEOTIDE SEQUENCE [LARGE SCALE GENOMIC DNA]</scope>
    <source>
        <strain evidence="3 4">S502</strain>
    </source>
</reference>
<dbReference type="RefSeq" id="WP_338535801.1">
    <property type="nucleotide sequence ID" value="NZ_AP028654.1"/>
</dbReference>
<feature type="domain" description="Polysaccharide biosynthesis protein CapD-like" evidence="2">
    <location>
        <begin position="9"/>
        <end position="291"/>
    </location>
</feature>
<dbReference type="AlphaFoldDB" id="A0AAU9EBK2"/>
<gene>
    <name evidence="3" type="ORF">HLPR_25330</name>
</gene>
<dbReference type="Pfam" id="PF02719">
    <property type="entry name" value="Polysacc_synt_2"/>
    <property type="match status" value="1"/>
</dbReference>
<dbReference type="SUPFAM" id="SSF51735">
    <property type="entry name" value="NAD(P)-binding Rossmann-fold domains"/>
    <property type="match status" value="1"/>
</dbReference>
<dbReference type="InterPro" id="IPR051203">
    <property type="entry name" value="Polysaccharide_Synthase-Rel"/>
</dbReference>